<organism evidence="3">
    <name type="scientific">Melampsora larici-populina (strain 98AG31 / pathotype 3-4-7)</name>
    <name type="common">Poplar leaf rust fungus</name>
    <dbReference type="NCBI Taxonomy" id="747676"/>
    <lineage>
        <taxon>Eukaryota</taxon>
        <taxon>Fungi</taxon>
        <taxon>Dikarya</taxon>
        <taxon>Basidiomycota</taxon>
        <taxon>Pucciniomycotina</taxon>
        <taxon>Pucciniomycetes</taxon>
        <taxon>Pucciniales</taxon>
        <taxon>Melampsoraceae</taxon>
        <taxon>Melampsora</taxon>
    </lineage>
</organism>
<dbReference type="GeneID" id="18926508"/>
<dbReference type="VEuPathDB" id="FungiDB:MELLADRAFT_123868"/>
<accession>F4S4J5</accession>
<reference evidence="3" key="1">
    <citation type="journal article" date="2011" name="Proc. Natl. Acad. Sci. U.S.A.">
        <title>Obligate biotrophy features unraveled by the genomic analysis of rust fungi.</title>
        <authorList>
            <person name="Duplessis S."/>
            <person name="Cuomo C.A."/>
            <person name="Lin Y.-C."/>
            <person name="Aerts A."/>
            <person name="Tisserant E."/>
            <person name="Veneault-Fourrey C."/>
            <person name="Joly D.L."/>
            <person name="Hacquard S."/>
            <person name="Amselem J."/>
            <person name="Cantarel B.L."/>
            <person name="Chiu R."/>
            <person name="Coutinho P.M."/>
            <person name="Feau N."/>
            <person name="Field M."/>
            <person name="Frey P."/>
            <person name="Gelhaye E."/>
            <person name="Goldberg J."/>
            <person name="Grabherr M.G."/>
            <person name="Kodira C.D."/>
            <person name="Kohler A."/>
            <person name="Kuees U."/>
            <person name="Lindquist E.A."/>
            <person name="Lucas S.M."/>
            <person name="Mago R."/>
            <person name="Mauceli E."/>
            <person name="Morin E."/>
            <person name="Murat C."/>
            <person name="Pangilinan J.L."/>
            <person name="Park R."/>
            <person name="Pearson M."/>
            <person name="Quesneville H."/>
            <person name="Rouhier N."/>
            <person name="Sakthikumar S."/>
            <person name="Salamov A.A."/>
            <person name="Schmutz J."/>
            <person name="Selles B."/>
            <person name="Shapiro H."/>
            <person name="Tanguay P."/>
            <person name="Tuskan G.A."/>
            <person name="Henrissat B."/>
            <person name="Van de Peer Y."/>
            <person name="Rouze P."/>
            <person name="Ellis J.G."/>
            <person name="Dodds P.N."/>
            <person name="Schein J.E."/>
            <person name="Zhong S."/>
            <person name="Hamelin R.C."/>
            <person name="Grigoriev I.V."/>
            <person name="Szabo L.J."/>
            <person name="Martin F."/>
        </authorList>
    </citation>
    <scope>NUCLEOTIDE SEQUENCE [LARGE SCALE GENOMIC DNA]</scope>
    <source>
        <strain evidence="3">98AG31 / pathotype 3-4-7</strain>
    </source>
</reference>
<dbReference type="KEGG" id="mlr:MELLADRAFT_123868"/>
<protein>
    <submittedName>
        <fullName evidence="2">Secreted protein</fullName>
    </submittedName>
</protein>
<feature type="signal peptide" evidence="1">
    <location>
        <begin position="1"/>
        <end position="22"/>
    </location>
</feature>
<proteinExistence type="predicted"/>
<dbReference type="HOGENOM" id="CLU_1740947_0_0_1"/>
<feature type="chain" id="PRO_5003321993" evidence="1">
    <location>
        <begin position="23"/>
        <end position="138"/>
    </location>
</feature>
<name>F4S4J5_MELLP</name>
<evidence type="ECO:0000313" key="2">
    <source>
        <dbReference type="EMBL" id="EGG00422.1"/>
    </source>
</evidence>
<gene>
    <name evidence="2" type="ORF">MELLADRAFT_123868</name>
</gene>
<dbReference type="Proteomes" id="UP000001072">
    <property type="component" value="Unassembled WGS sequence"/>
</dbReference>
<dbReference type="InParanoid" id="F4S4J5"/>
<sequence>MSWNQSTIFQLLLAILLIAGFGSHLFVAANAIDCKFGYFKSGSVYVCTAPDHVTYICQHCGRADGLSPVGLDCVDEAGHQVGKGNWWNCDYKMGPLSTTPRADQINIVCQHYINGSGGVGTYYCKSPGRFQQCTSCST</sequence>
<dbReference type="EMBL" id="GL883147">
    <property type="protein sequence ID" value="EGG00422.1"/>
    <property type="molecule type" value="Genomic_DNA"/>
</dbReference>
<dbReference type="AlphaFoldDB" id="F4S4J5"/>
<dbReference type="RefSeq" id="XP_007416268.1">
    <property type="nucleotide sequence ID" value="XM_007416206.1"/>
</dbReference>
<keyword evidence="1" id="KW-0732">Signal</keyword>
<evidence type="ECO:0000313" key="3">
    <source>
        <dbReference type="Proteomes" id="UP000001072"/>
    </source>
</evidence>
<keyword evidence="3" id="KW-1185">Reference proteome</keyword>
<evidence type="ECO:0000256" key="1">
    <source>
        <dbReference type="SAM" id="SignalP"/>
    </source>
</evidence>